<evidence type="ECO:0000256" key="4">
    <source>
        <dbReference type="ARBA" id="ARBA00022801"/>
    </source>
</evidence>
<keyword evidence="6" id="KW-0443">Lipid metabolism</keyword>
<keyword evidence="4" id="KW-0378">Hydrolase</keyword>
<name>A0A2Z4FQ18_9DELT</name>
<dbReference type="GO" id="GO:0016891">
    <property type="term" value="F:RNA endonuclease activity producing 5'-phosphomonoesters, hydrolytic mechanism"/>
    <property type="evidence" value="ECO:0007669"/>
    <property type="project" value="TreeGrafter"/>
</dbReference>
<dbReference type="KEGG" id="bsed:DN745_18250"/>
<dbReference type="PANTHER" id="PTHR43856:SF1">
    <property type="entry name" value="MITOCHONDRIAL CARDIOLIPIN HYDROLASE"/>
    <property type="match status" value="1"/>
</dbReference>
<evidence type="ECO:0000256" key="5">
    <source>
        <dbReference type="ARBA" id="ARBA00022963"/>
    </source>
</evidence>
<dbReference type="OrthoDB" id="5484506at2"/>
<protein>
    <recommendedName>
        <fullName evidence="3">phospholipase D</fullName>
        <ecNumber evidence="3">3.1.4.4</ecNumber>
    </recommendedName>
</protein>
<sequence length="439" mass="48652">MVNLFKIDTRNKRRGALLSMAGATGLLLTTLCFGGFGCDNSEPPSITESFNKAQFQSAPAVQDSNHRAQLIADILAASDTVDIAVSRLEDTEVADALIAAHKRGVNVRVVSDWDSWGGGTNPDAGLQLLEDADVLPVYGDGELIYLPEPTLASILGRCQESVAQQYYMCGAGQSGDQGAMTRPGKYNLMSHNFAIIDGMTVWNFPSLVNGEQPWVGWRIESSILAYDFRSEFQQMHGGVFATTLDVYNGPIKSNTNSTVDYLTDQGRMRVLFNPQQRLVKAVIDQVYKAKSSVWLMTDSIGHPQLLKALEYKKNNGFDVRVMVHPAHQAEGDLKVRLQALGARMAPAGLDHLPTMVVIDELPDRNRDRRPRQVISVSHPLWNASPYEVETSRPNDIVKVYPSDLFVDGNMWHLSESGSTVHKDTLLDQYVAAWEEVWER</sequence>
<evidence type="ECO:0000313" key="7">
    <source>
        <dbReference type="EMBL" id="AWV91161.1"/>
    </source>
</evidence>
<dbReference type="PANTHER" id="PTHR43856">
    <property type="entry name" value="CARDIOLIPIN HYDROLASE"/>
    <property type="match status" value="1"/>
</dbReference>
<comment type="catalytic activity">
    <reaction evidence="1">
        <text>a 1,2-diacyl-sn-glycero-3-phosphocholine + H2O = a 1,2-diacyl-sn-glycero-3-phosphate + choline + H(+)</text>
        <dbReference type="Rhea" id="RHEA:14445"/>
        <dbReference type="ChEBI" id="CHEBI:15354"/>
        <dbReference type="ChEBI" id="CHEBI:15377"/>
        <dbReference type="ChEBI" id="CHEBI:15378"/>
        <dbReference type="ChEBI" id="CHEBI:57643"/>
        <dbReference type="ChEBI" id="CHEBI:58608"/>
        <dbReference type="EC" id="3.1.4.4"/>
    </reaction>
</comment>
<dbReference type="Gene3D" id="3.30.870.10">
    <property type="entry name" value="Endonuclease Chain A"/>
    <property type="match status" value="2"/>
</dbReference>
<dbReference type="EMBL" id="CP030032">
    <property type="protein sequence ID" value="AWV91161.1"/>
    <property type="molecule type" value="Genomic_DNA"/>
</dbReference>
<evidence type="ECO:0000256" key="3">
    <source>
        <dbReference type="ARBA" id="ARBA00012027"/>
    </source>
</evidence>
<dbReference type="GO" id="GO:0016042">
    <property type="term" value="P:lipid catabolic process"/>
    <property type="evidence" value="ECO:0007669"/>
    <property type="project" value="UniProtKB-KW"/>
</dbReference>
<dbReference type="AlphaFoldDB" id="A0A2Z4FQ18"/>
<evidence type="ECO:0000256" key="1">
    <source>
        <dbReference type="ARBA" id="ARBA00000798"/>
    </source>
</evidence>
<evidence type="ECO:0000256" key="2">
    <source>
        <dbReference type="ARBA" id="ARBA00008664"/>
    </source>
</evidence>
<accession>A0A2Z4FQ18</accession>
<keyword evidence="8" id="KW-1185">Reference proteome</keyword>
<organism evidence="7 8">
    <name type="scientific">Bradymonas sediminis</name>
    <dbReference type="NCBI Taxonomy" id="1548548"/>
    <lineage>
        <taxon>Bacteria</taxon>
        <taxon>Deltaproteobacteria</taxon>
        <taxon>Bradymonadales</taxon>
        <taxon>Bradymonadaceae</taxon>
        <taxon>Bradymonas</taxon>
    </lineage>
</organism>
<evidence type="ECO:0000256" key="6">
    <source>
        <dbReference type="ARBA" id="ARBA00023098"/>
    </source>
</evidence>
<dbReference type="GO" id="GO:0004630">
    <property type="term" value="F:phospholipase D activity"/>
    <property type="evidence" value="ECO:0007669"/>
    <property type="project" value="UniProtKB-EC"/>
</dbReference>
<dbReference type="RefSeq" id="WP_111337176.1">
    <property type="nucleotide sequence ID" value="NZ_CP030032.1"/>
</dbReference>
<proteinExistence type="inferred from homology"/>
<dbReference type="Proteomes" id="UP000249799">
    <property type="component" value="Chromosome"/>
</dbReference>
<dbReference type="EC" id="3.1.4.4" evidence="3"/>
<keyword evidence="5" id="KW-0442">Lipid degradation</keyword>
<comment type="similarity">
    <text evidence="2">Belongs to the phospholipase D family.</text>
</comment>
<evidence type="ECO:0000313" key="8">
    <source>
        <dbReference type="Proteomes" id="UP000249799"/>
    </source>
</evidence>
<dbReference type="InterPro" id="IPR051406">
    <property type="entry name" value="PLD_domain"/>
</dbReference>
<gene>
    <name evidence="7" type="ORF">DN745_18250</name>
</gene>
<dbReference type="SUPFAM" id="SSF56024">
    <property type="entry name" value="Phospholipase D/nuclease"/>
    <property type="match status" value="2"/>
</dbReference>
<dbReference type="InterPro" id="IPR025202">
    <property type="entry name" value="PLD-like_dom"/>
</dbReference>
<reference evidence="7 8" key="1">
    <citation type="submission" date="2018-06" db="EMBL/GenBank/DDBJ databases">
        <title>Lujinxingia sediminis gen. nov. sp. nov., a new facultative anaerobic member of the class Deltaproteobacteria, and proposal of Lujinxingaceae fam. nov.</title>
        <authorList>
            <person name="Guo L.-Y."/>
            <person name="Li C.-M."/>
            <person name="Wang S."/>
            <person name="Du Z.-J."/>
        </authorList>
    </citation>
    <scope>NUCLEOTIDE SEQUENCE [LARGE SCALE GENOMIC DNA]</scope>
    <source>
        <strain evidence="7 8">FA350</strain>
    </source>
</reference>
<dbReference type="Pfam" id="PF13091">
    <property type="entry name" value="PLDc_2"/>
    <property type="match status" value="1"/>
</dbReference>